<dbReference type="AlphaFoldDB" id="A0A0F9U3Q7"/>
<reference evidence="1" key="1">
    <citation type="journal article" date="2015" name="Nature">
        <title>Complex archaea that bridge the gap between prokaryotes and eukaryotes.</title>
        <authorList>
            <person name="Spang A."/>
            <person name="Saw J.H."/>
            <person name="Jorgensen S.L."/>
            <person name="Zaremba-Niedzwiedzka K."/>
            <person name="Martijn J."/>
            <person name="Lind A.E."/>
            <person name="van Eijk R."/>
            <person name="Schleper C."/>
            <person name="Guy L."/>
            <person name="Ettema T.J."/>
        </authorList>
    </citation>
    <scope>NUCLEOTIDE SEQUENCE</scope>
</reference>
<sequence length="189" mass="19841">MAFESVLVGSGELFVAPVGEAFPDVDTTPAGNWESLGDVDGGVTVNLNQTLDEHRVDDESGPIKATISEEDLQIVANLAEATLENLGNAFDRQDPVTAAGPPAIKTNTLYRGVGVVTEMALLFRTSSPYVLGTASNMQFEVPRAVQAGNIGPAFVKDGKTLIPVEFHALADQSAPTAAEKFGRLIAQTA</sequence>
<dbReference type="EMBL" id="LAZR01000866">
    <property type="protein sequence ID" value="KKN55916.1"/>
    <property type="molecule type" value="Genomic_DNA"/>
</dbReference>
<accession>A0A0F9U3Q7</accession>
<proteinExistence type="predicted"/>
<name>A0A0F9U3Q7_9ZZZZ</name>
<gene>
    <name evidence="1" type="ORF">LCGC14_0577590</name>
</gene>
<protein>
    <submittedName>
        <fullName evidence="1">Uncharacterized protein</fullName>
    </submittedName>
</protein>
<evidence type="ECO:0000313" key="1">
    <source>
        <dbReference type="EMBL" id="KKN55916.1"/>
    </source>
</evidence>
<comment type="caution">
    <text evidence="1">The sequence shown here is derived from an EMBL/GenBank/DDBJ whole genome shotgun (WGS) entry which is preliminary data.</text>
</comment>
<organism evidence="1">
    <name type="scientific">marine sediment metagenome</name>
    <dbReference type="NCBI Taxonomy" id="412755"/>
    <lineage>
        <taxon>unclassified sequences</taxon>
        <taxon>metagenomes</taxon>
        <taxon>ecological metagenomes</taxon>
    </lineage>
</organism>